<dbReference type="EMBL" id="AYOZ01000012">
    <property type="protein sequence ID" value="ETI60845.1"/>
    <property type="molecule type" value="Genomic_DNA"/>
</dbReference>
<reference evidence="2 3" key="1">
    <citation type="journal article" date="2014" name="Genome Announc.">
        <title>Draft Genome Sequence of Marinomonas sp. Strain D104, a Polycyclic Aromatic Hydrocarbon-Degrading Bacterium from the Deep-Sea Sediment of the Arctic Ocean.</title>
        <authorList>
            <person name="Dong C."/>
            <person name="Bai X."/>
            <person name="Lai Q."/>
            <person name="Xie Y."/>
            <person name="Chen X."/>
            <person name="Shao Z."/>
        </authorList>
    </citation>
    <scope>NUCLEOTIDE SEQUENCE [LARGE SCALE GENOMIC DNA]</scope>
    <source>
        <strain evidence="2 3">D104</strain>
    </source>
</reference>
<proteinExistence type="predicted"/>
<dbReference type="PATRIC" id="fig|1208321.3.peg.1682"/>
<accession>W1RVM9</accession>
<comment type="caution">
    <text evidence="2">The sequence shown here is derived from an EMBL/GenBank/DDBJ whole genome shotgun (WGS) entry which is preliminary data.</text>
</comment>
<evidence type="ECO:0000256" key="1">
    <source>
        <dbReference type="SAM" id="MobiDB-lite"/>
    </source>
</evidence>
<protein>
    <submittedName>
        <fullName evidence="2">Uncharacterized protein</fullName>
    </submittedName>
</protein>
<name>W1RVM9_9GAMM</name>
<organism evidence="2 3">
    <name type="scientific">Marinomonas profundimaris</name>
    <dbReference type="NCBI Taxonomy" id="1208321"/>
    <lineage>
        <taxon>Bacteria</taxon>
        <taxon>Pseudomonadati</taxon>
        <taxon>Pseudomonadota</taxon>
        <taxon>Gammaproteobacteria</taxon>
        <taxon>Oceanospirillales</taxon>
        <taxon>Oceanospirillaceae</taxon>
        <taxon>Marinomonas</taxon>
    </lineage>
</organism>
<evidence type="ECO:0000313" key="3">
    <source>
        <dbReference type="Proteomes" id="UP000018857"/>
    </source>
</evidence>
<dbReference type="AlphaFoldDB" id="W1RVM9"/>
<feature type="region of interest" description="Disordered" evidence="1">
    <location>
        <begin position="1"/>
        <end position="36"/>
    </location>
</feature>
<sequence>MREKTTPRVLEQDRGQKNAALDHKSTALGENLEKAK</sequence>
<gene>
    <name evidence="2" type="ORF">D104_08495</name>
</gene>
<keyword evidence="3" id="KW-1185">Reference proteome</keyword>
<evidence type="ECO:0000313" key="2">
    <source>
        <dbReference type="EMBL" id="ETI60845.1"/>
    </source>
</evidence>
<dbReference type="Proteomes" id="UP000018857">
    <property type="component" value="Unassembled WGS sequence"/>
</dbReference>